<dbReference type="PROSITE" id="PS00409">
    <property type="entry name" value="PROKAR_NTER_METHYL"/>
    <property type="match status" value="1"/>
</dbReference>
<keyword evidence="5" id="KW-0488">Methylation</keyword>
<evidence type="ECO:0000256" key="8">
    <source>
        <dbReference type="ARBA" id="ARBA00022989"/>
    </source>
</evidence>
<evidence type="ECO:0000313" key="13">
    <source>
        <dbReference type="Proteomes" id="UP000281192"/>
    </source>
</evidence>
<dbReference type="SUPFAM" id="SSF54523">
    <property type="entry name" value="Pili subunits"/>
    <property type="match status" value="1"/>
</dbReference>
<evidence type="ECO:0000313" key="11">
    <source>
        <dbReference type="EMBL" id="PLR08646.1"/>
    </source>
</evidence>
<dbReference type="GO" id="GO:0015628">
    <property type="term" value="P:protein secretion by the type II secretion system"/>
    <property type="evidence" value="ECO:0007669"/>
    <property type="project" value="InterPro"/>
</dbReference>
<dbReference type="EMBL" id="PJRQ01000041">
    <property type="protein sequence ID" value="PLR08646.1"/>
    <property type="molecule type" value="Genomic_DNA"/>
</dbReference>
<gene>
    <name evidence="11" type="primary">gspJ</name>
    <name evidence="10" type="ORF">C1707_21570</name>
    <name evidence="11" type="ORF">CFHF_19495</name>
</gene>
<evidence type="ECO:0000256" key="1">
    <source>
        <dbReference type="ARBA" id="ARBA00004377"/>
    </source>
</evidence>
<dbReference type="NCBIfam" id="TIGR02532">
    <property type="entry name" value="IV_pilin_GFxxxE"/>
    <property type="match status" value="1"/>
</dbReference>
<dbReference type="RefSeq" id="WP_101714603.1">
    <property type="nucleotide sequence ID" value="NZ_CP026100.1"/>
</dbReference>
<dbReference type="GO" id="GO:0015627">
    <property type="term" value="C:type II protein secretion system complex"/>
    <property type="evidence" value="ECO:0007669"/>
    <property type="project" value="InterPro"/>
</dbReference>
<name>A0A2N5CNX9_9CAUL</name>
<dbReference type="Proteomes" id="UP000234483">
    <property type="component" value="Unassembled WGS sequence"/>
</dbReference>
<dbReference type="InterPro" id="IPR012902">
    <property type="entry name" value="N_methyl_site"/>
</dbReference>
<comment type="similarity">
    <text evidence="2">Belongs to the GSP J family.</text>
</comment>
<keyword evidence="7" id="KW-0812">Transmembrane</keyword>
<keyword evidence="8" id="KW-1133">Transmembrane helix</keyword>
<dbReference type="GO" id="GO:0005886">
    <property type="term" value="C:plasma membrane"/>
    <property type="evidence" value="ECO:0007669"/>
    <property type="project" value="UniProtKB-SubCell"/>
</dbReference>
<dbReference type="Gene3D" id="3.10.610.10">
    <property type="entry name" value="GSPII I/J protein-like"/>
    <property type="match status" value="1"/>
</dbReference>
<dbReference type="NCBIfam" id="TIGR01711">
    <property type="entry name" value="gspJ"/>
    <property type="match status" value="1"/>
</dbReference>
<evidence type="ECO:0000313" key="12">
    <source>
        <dbReference type="Proteomes" id="UP000234483"/>
    </source>
</evidence>
<protein>
    <recommendedName>
        <fullName evidence="3">Type II secretion system protein J</fullName>
    </recommendedName>
</protein>
<evidence type="ECO:0000313" key="10">
    <source>
        <dbReference type="EMBL" id="AYV48638.1"/>
    </source>
</evidence>
<dbReference type="AlphaFoldDB" id="A0A2N5CNX9"/>
<dbReference type="PANTHER" id="PTHR39583:SF2">
    <property type="entry name" value="TYPE II SECRETION SYSTEM PROTEIN J"/>
    <property type="match status" value="1"/>
</dbReference>
<evidence type="ECO:0000256" key="5">
    <source>
        <dbReference type="ARBA" id="ARBA00022481"/>
    </source>
</evidence>
<reference evidence="11 12" key="1">
    <citation type="submission" date="2017-12" db="EMBL/GenBank/DDBJ databases">
        <title>The genome sequence of Caulobacter flavus CGMCC1 15093.</title>
        <authorList>
            <person name="Gao J."/>
            <person name="Mao X."/>
            <person name="Sun J."/>
        </authorList>
    </citation>
    <scope>NUCLEOTIDE SEQUENCE [LARGE SCALE GENOMIC DNA]</scope>
    <source>
        <strain evidence="11 12">CGMCC1 15093</strain>
    </source>
</reference>
<comment type="subcellular location">
    <subcellularLocation>
        <location evidence="1">Cell inner membrane</location>
        <topology evidence="1">Single-pass membrane protein</topology>
    </subcellularLocation>
</comment>
<evidence type="ECO:0000256" key="2">
    <source>
        <dbReference type="ARBA" id="ARBA00011084"/>
    </source>
</evidence>
<sequence>MKGFTLVEMLVAVLIFALISAAGVAVMGSTLANQSAVRLTVDRHAELQRARAILKSDLSQAAARRTRGEDGRPALTAFAGGDPWGGGGPLLAFVRRGWDNPDADPRASLQYVEYALVEGRLERRSRPALDGARLGPPRVLLRDVRDVRTGFLFNGAWTPTWKGNPQTDIPAAVRLDMTLADLGRVDQLFLTSGEGR</sequence>
<dbReference type="PANTHER" id="PTHR39583">
    <property type="entry name" value="TYPE II SECRETION SYSTEM PROTEIN J-RELATED"/>
    <property type="match status" value="1"/>
</dbReference>
<dbReference type="InterPro" id="IPR045584">
    <property type="entry name" value="Pilin-like"/>
</dbReference>
<dbReference type="InterPro" id="IPR051621">
    <property type="entry name" value="T2SS_protein_J"/>
</dbReference>
<keyword evidence="4" id="KW-1003">Cell membrane</keyword>
<evidence type="ECO:0000256" key="6">
    <source>
        <dbReference type="ARBA" id="ARBA00022519"/>
    </source>
</evidence>
<dbReference type="Pfam" id="PF07963">
    <property type="entry name" value="N_methyl"/>
    <property type="match status" value="1"/>
</dbReference>
<reference evidence="10 13" key="2">
    <citation type="submission" date="2018-01" db="EMBL/GenBank/DDBJ databases">
        <title>Complete genome sequence of Caulobacter flavus RHGG3.</title>
        <authorList>
            <person name="Yang E."/>
        </authorList>
    </citation>
    <scope>NUCLEOTIDE SEQUENCE [LARGE SCALE GENOMIC DNA]</scope>
    <source>
        <strain evidence="10 13">RHGG3</strain>
    </source>
</reference>
<dbReference type="Pfam" id="PF11612">
    <property type="entry name" value="T2SSJ"/>
    <property type="match status" value="1"/>
</dbReference>
<accession>A0A2N5CNX9</accession>
<dbReference type="EMBL" id="CP026100">
    <property type="protein sequence ID" value="AYV48638.1"/>
    <property type="molecule type" value="Genomic_DNA"/>
</dbReference>
<evidence type="ECO:0000256" key="9">
    <source>
        <dbReference type="ARBA" id="ARBA00023136"/>
    </source>
</evidence>
<evidence type="ECO:0000256" key="4">
    <source>
        <dbReference type="ARBA" id="ARBA00022475"/>
    </source>
</evidence>
<dbReference type="Gene3D" id="2.10.70.20">
    <property type="entry name" value="gspk-gspi-gspj complex like domains"/>
    <property type="match status" value="1"/>
</dbReference>
<dbReference type="Proteomes" id="UP000281192">
    <property type="component" value="Chromosome"/>
</dbReference>
<dbReference type="OrthoDB" id="9794345at2"/>
<dbReference type="KEGG" id="cfh:C1707_21570"/>
<keyword evidence="13" id="KW-1185">Reference proteome</keyword>
<keyword evidence="9" id="KW-0472">Membrane</keyword>
<dbReference type="InterPro" id="IPR010055">
    <property type="entry name" value="T2SS_protein-GspJ"/>
</dbReference>
<organism evidence="11 12">
    <name type="scientific">Caulobacter flavus</name>
    <dbReference type="NCBI Taxonomy" id="1679497"/>
    <lineage>
        <taxon>Bacteria</taxon>
        <taxon>Pseudomonadati</taxon>
        <taxon>Pseudomonadota</taxon>
        <taxon>Alphaproteobacteria</taxon>
        <taxon>Caulobacterales</taxon>
        <taxon>Caulobacteraceae</taxon>
        <taxon>Caulobacter</taxon>
    </lineage>
</organism>
<evidence type="ECO:0000256" key="7">
    <source>
        <dbReference type="ARBA" id="ARBA00022692"/>
    </source>
</evidence>
<proteinExistence type="inferred from homology"/>
<evidence type="ECO:0000256" key="3">
    <source>
        <dbReference type="ARBA" id="ARBA00021539"/>
    </source>
</evidence>
<keyword evidence="6" id="KW-0997">Cell inner membrane</keyword>